<dbReference type="EMBL" id="LBPY01000002">
    <property type="protein sequence ID" value="KKP66805.1"/>
    <property type="molecule type" value="Genomic_DNA"/>
</dbReference>
<proteinExistence type="predicted"/>
<name>A0A0G0DUU8_9BACT</name>
<accession>A0A0G0DUU8</accession>
<evidence type="ECO:0000313" key="2">
    <source>
        <dbReference type="Proteomes" id="UP000034952"/>
    </source>
</evidence>
<dbReference type="AlphaFoldDB" id="A0A0G0DUU8"/>
<comment type="caution">
    <text evidence="1">The sequence shown here is derived from an EMBL/GenBank/DDBJ whole genome shotgun (WGS) entry which is preliminary data.</text>
</comment>
<gene>
    <name evidence="1" type="ORF">UR64_C0002G0021</name>
</gene>
<protein>
    <recommendedName>
        <fullName evidence="3">Fibronectin type-III domain-containing protein</fullName>
    </recommendedName>
</protein>
<evidence type="ECO:0000313" key="1">
    <source>
        <dbReference type="EMBL" id="KKP66805.1"/>
    </source>
</evidence>
<evidence type="ECO:0008006" key="3">
    <source>
        <dbReference type="Google" id="ProtNLM"/>
    </source>
</evidence>
<organism evidence="1 2">
    <name type="scientific">Candidatus Nomurabacteria bacterium GW2011_GWE1_35_16</name>
    <dbReference type="NCBI Taxonomy" id="1618761"/>
    <lineage>
        <taxon>Bacteria</taxon>
        <taxon>Candidatus Nomuraibacteriota</taxon>
    </lineage>
</organism>
<sequence>MHKKYSKFLIVSFVGVCILGVYSYFYNDLKSEAAIDEDSSLSSSINTTNTASVVADSGTRASEDTAFLMKLASLTRIKIDTSLFASQAFKSLVDNDIKLEPAPYGRKNPFSPTENSILVDKFEPSLKTTNASSITNKSAVLNGSLENATSNNIYFEYGTTETLGKVTPKTTPSLVGSFSSNLNLLTPKTTYYYRSVANINGLLSFGEIMTFDTN</sequence>
<reference evidence="1 2" key="1">
    <citation type="journal article" date="2015" name="Nature">
        <title>rRNA introns, odd ribosomes, and small enigmatic genomes across a large radiation of phyla.</title>
        <authorList>
            <person name="Brown C.T."/>
            <person name="Hug L.A."/>
            <person name="Thomas B.C."/>
            <person name="Sharon I."/>
            <person name="Castelle C.J."/>
            <person name="Singh A."/>
            <person name="Wilkins M.J."/>
            <person name="Williams K.H."/>
            <person name="Banfield J.F."/>
        </authorList>
    </citation>
    <scope>NUCLEOTIDE SEQUENCE [LARGE SCALE GENOMIC DNA]</scope>
</reference>
<dbReference type="Proteomes" id="UP000034952">
    <property type="component" value="Unassembled WGS sequence"/>
</dbReference>